<dbReference type="EMBL" id="CAEZXR010000007">
    <property type="protein sequence ID" value="CAB4686237.1"/>
    <property type="molecule type" value="Genomic_DNA"/>
</dbReference>
<dbReference type="PANTHER" id="PTHR43384">
    <property type="entry name" value="SEPTUM SITE-DETERMINING PROTEIN MIND HOMOLOG, CHLOROPLASTIC-RELATED"/>
    <property type="match status" value="1"/>
</dbReference>
<reference evidence="3" key="1">
    <citation type="submission" date="2020-05" db="EMBL/GenBank/DDBJ databases">
        <authorList>
            <person name="Chiriac C."/>
            <person name="Salcher M."/>
            <person name="Ghai R."/>
            <person name="Kavagutti S V."/>
        </authorList>
    </citation>
    <scope>NUCLEOTIDE SEQUENCE</scope>
</reference>
<keyword evidence="1" id="KW-0547">Nucleotide-binding</keyword>
<dbReference type="Gene3D" id="3.40.50.300">
    <property type="entry name" value="P-loop containing nucleotide triphosphate hydrolases"/>
    <property type="match status" value="1"/>
</dbReference>
<organism evidence="3">
    <name type="scientific">freshwater metagenome</name>
    <dbReference type="NCBI Taxonomy" id="449393"/>
    <lineage>
        <taxon>unclassified sequences</taxon>
        <taxon>metagenomes</taxon>
        <taxon>ecological metagenomes</taxon>
    </lineage>
</organism>
<dbReference type="GO" id="GO:0005829">
    <property type="term" value="C:cytosol"/>
    <property type="evidence" value="ECO:0007669"/>
    <property type="project" value="TreeGrafter"/>
</dbReference>
<accession>A0A6J6NIQ3</accession>
<evidence type="ECO:0000256" key="2">
    <source>
        <dbReference type="ARBA" id="ARBA00022840"/>
    </source>
</evidence>
<keyword evidence="2" id="KW-0067">ATP-binding</keyword>
<dbReference type="AlphaFoldDB" id="A0A6J6NIQ3"/>
<sequence length="419" mass="43079">MGSGPVVVLVVAAGAAWESPALQLLHTRPDVVVLKRCVDVDDLLATAAAGQAEVAVTALDAHGLDQGAVEHLRRHGVRPVAIVPTKVAPEQAHLRATRIGLDALVPESRLESLAEAVLAAARAAAPPAPLLSVLGEEPASSPRGRVTVVWGAAGAPGRTTVAGAIAAELARRQTATVLIDADPYGGAVAQQLGILDEVSGLLAAARLASAGSLTEAVSSTLRQLSAHLQVVTGLPRAERWVEVRPGALEELVAALAERGRVVVDTGFSLEADLAAELSGRPGRNDLTISALGAADDVLVVGTPDPVGIARLARGLVELEELGVPGSVRVVVNRMRPTLGWSEADVLSMVQGFGRPVGLHVLPEDRPGVDRALVAGRTLVESPDSSLARAISSVVDALAPETAGAAGRIRPRRAGRARRR</sequence>
<dbReference type="GO" id="GO:0016887">
    <property type="term" value="F:ATP hydrolysis activity"/>
    <property type="evidence" value="ECO:0007669"/>
    <property type="project" value="TreeGrafter"/>
</dbReference>
<dbReference type="GO" id="GO:0005524">
    <property type="term" value="F:ATP binding"/>
    <property type="evidence" value="ECO:0007669"/>
    <property type="project" value="UniProtKB-KW"/>
</dbReference>
<dbReference type="InterPro" id="IPR027417">
    <property type="entry name" value="P-loop_NTPase"/>
</dbReference>
<gene>
    <name evidence="3" type="ORF">UFOPK2579_00134</name>
</gene>
<evidence type="ECO:0000313" key="3">
    <source>
        <dbReference type="EMBL" id="CAB4686237.1"/>
    </source>
</evidence>
<dbReference type="GO" id="GO:0051782">
    <property type="term" value="P:negative regulation of cell division"/>
    <property type="evidence" value="ECO:0007669"/>
    <property type="project" value="TreeGrafter"/>
</dbReference>
<proteinExistence type="predicted"/>
<dbReference type="InterPro" id="IPR050625">
    <property type="entry name" value="ParA/MinD_ATPase"/>
</dbReference>
<dbReference type="GO" id="GO:0009898">
    <property type="term" value="C:cytoplasmic side of plasma membrane"/>
    <property type="evidence" value="ECO:0007669"/>
    <property type="project" value="TreeGrafter"/>
</dbReference>
<evidence type="ECO:0000256" key="1">
    <source>
        <dbReference type="ARBA" id="ARBA00022741"/>
    </source>
</evidence>
<name>A0A6J6NIQ3_9ZZZZ</name>
<dbReference type="SUPFAM" id="SSF52540">
    <property type="entry name" value="P-loop containing nucleoside triphosphate hydrolases"/>
    <property type="match status" value="1"/>
</dbReference>
<dbReference type="PANTHER" id="PTHR43384:SF6">
    <property type="entry name" value="SEPTUM SITE-DETERMINING PROTEIN MIND HOMOLOG, CHLOROPLASTIC"/>
    <property type="match status" value="1"/>
</dbReference>
<protein>
    <submittedName>
        <fullName evidence="3">Unannotated protein</fullName>
    </submittedName>
</protein>